<evidence type="ECO:0000313" key="12">
    <source>
        <dbReference type="Proteomes" id="UP000615326"/>
    </source>
</evidence>
<comment type="catalytic activity">
    <reaction evidence="1 9">
        <text>D-alanyl-D-alanine + H2O = 2 D-alanine</text>
        <dbReference type="Rhea" id="RHEA:20661"/>
        <dbReference type="ChEBI" id="CHEBI:15377"/>
        <dbReference type="ChEBI" id="CHEBI:57416"/>
        <dbReference type="ChEBI" id="CHEBI:57822"/>
        <dbReference type="EC" id="3.4.13.22"/>
    </reaction>
</comment>
<evidence type="ECO:0000256" key="6">
    <source>
        <dbReference type="ARBA" id="ARBA00022997"/>
    </source>
</evidence>
<keyword evidence="10" id="KW-0732">Signal</keyword>
<evidence type="ECO:0000256" key="9">
    <source>
        <dbReference type="HAMAP-Rule" id="MF_01924"/>
    </source>
</evidence>
<evidence type="ECO:0000256" key="10">
    <source>
        <dbReference type="SAM" id="SignalP"/>
    </source>
</evidence>
<feature type="site" description="Transition state stabilizer" evidence="9">
    <location>
        <position position="127"/>
    </location>
</feature>
<evidence type="ECO:0000313" key="11">
    <source>
        <dbReference type="EMBL" id="NHO33466.1"/>
    </source>
</evidence>
<feature type="active site" description="Proton donor/acceptor" evidence="9">
    <location>
        <position position="221"/>
    </location>
</feature>
<dbReference type="PANTHER" id="PTHR43126">
    <property type="entry name" value="D-ALANYL-D-ALANINE DIPEPTIDASE"/>
    <property type="match status" value="1"/>
</dbReference>
<name>A0ABX0KBD1_9PROT</name>
<feature type="signal peptide" evidence="10">
    <location>
        <begin position="1"/>
        <end position="22"/>
    </location>
</feature>
<evidence type="ECO:0000256" key="1">
    <source>
        <dbReference type="ARBA" id="ARBA00001362"/>
    </source>
</evidence>
<proteinExistence type="inferred from homology"/>
<accession>A0ABX0KBD1</accession>
<dbReference type="Pfam" id="PF01427">
    <property type="entry name" value="Peptidase_M15"/>
    <property type="match status" value="1"/>
</dbReference>
<keyword evidence="5 9" id="KW-0862">Zinc</keyword>
<feature type="binding site" evidence="9">
    <location>
        <position position="163"/>
    </location>
    <ligand>
        <name>Zn(2+)</name>
        <dbReference type="ChEBI" id="CHEBI:29105"/>
        <note>catalytic</note>
    </ligand>
</feature>
<dbReference type="CDD" id="cd14840">
    <property type="entry name" value="D-Ala-D-Ala_dipeptidase_Aad"/>
    <property type="match status" value="1"/>
</dbReference>
<keyword evidence="4 9" id="KW-0378">Hydrolase</keyword>
<protein>
    <recommendedName>
        <fullName evidence="9">D-alanyl-D-alanine dipeptidase</fullName>
        <shortName evidence="9">D-Ala-D-Ala dipeptidase</shortName>
        <ecNumber evidence="9">3.4.13.22</ecNumber>
    </recommendedName>
</protein>
<keyword evidence="3 9" id="KW-0479">Metal-binding</keyword>
<keyword evidence="2 9" id="KW-0645">Protease</keyword>
<dbReference type="EMBL" id="WOSW01000028">
    <property type="protein sequence ID" value="NHO33466.1"/>
    <property type="molecule type" value="Genomic_DNA"/>
</dbReference>
<keyword evidence="7 9" id="KW-0482">Metalloprotease</keyword>
<dbReference type="SUPFAM" id="SSF55166">
    <property type="entry name" value="Hedgehog/DD-peptidase"/>
    <property type="match status" value="1"/>
</dbReference>
<dbReference type="InterPro" id="IPR000755">
    <property type="entry name" value="A_A_dipeptidase"/>
</dbReference>
<gene>
    <name evidence="9" type="primary">ddpX</name>
    <name evidence="11" type="ORF">GOB84_13015</name>
</gene>
<feature type="chain" id="PRO_5045971233" description="D-alanyl-D-alanine dipeptidase" evidence="10">
    <location>
        <begin position="23"/>
        <end position="248"/>
    </location>
</feature>
<dbReference type="HAMAP" id="MF_01924">
    <property type="entry name" value="A_A_dipeptidase"/>
    <property type="match status" value="1"/>
</dbReference>
<evidence type="ECO:0000256" key="7">
    <source>
        <dbReference type="ARBA" id="ARBA00023049"/>
    </source>
</evidence>
<keyword evidence="12" id="KW-1185">Reference proteome</keyword>
<comment type="function">
    <text evidence="9">Catalyzes hydrolysis of the D-alanyl-D-alanine dipeptide.</text>
</comment>
<keyword evidence="6 9" id="KW-0224">Dipeptidase</keyword>
<feature type="binding site" evidence="9">
    <location>
        <position position="156"/>
    </location>
    <ligand>
        <name>Zn(2+)</name>
        <dbReference type="ChEBI" id="CHEBI:29105"/>
        <note>catalytic</note>
    </ligand>
</feature>
<evidence type="ECO:0000256" key="5">
    <source>
        <dbReference type="ARBA" id="ARBA00022833"/>
    </source>
</evidence>
<dbReference type="RefSeq" id="WP_173577985.1">
    <property type="nucleotide sequence ID" value="NZ_WOSW01000028.1"/>
</dbReference>
<dbReference type="Proteomes" id="UP000615326">
    <property type="component" value="Unassembled WGS sequence"/>
</dbReference>
<sequence length="248" mass="28052">MKKCLPGLAFVVCLFSVGVVRAEESNVAKVFRITPVRPVAELMREALHAEAPVPAPGMRAPDLVDLSGIASGFRFDVRYATSRNFLGTPVYSSSHAFMERPAAEALVRVLAVLRLQGYGLLIFDAYRPWYVTKLFWDATPPDKHNFVANPEPGSMHNRGCAVDLTLYDLRTGQPVSMPSGYDEMTERAFSDYPGGTAEERASREILRKAMVQEGFFPLHDEWWHFDYKDWSLYPVQNVRFEDIGKSRR</sequence>
<feature type="binding site" evidence="9">
    <location>
        <position position="224"/>
    </location>
    <ligand>
        <name>Zn(2+)</name>
        <dbReference type="ChEBI" id="CHEBI:29105"/>
        <note>catalytic</note>
    </ligand>
</feature>
<dbReference type="PANTHER" id="PTHR43126:SF1">
    <property type="entry name" value="D-ALANYL-D-ALANINE DIPEPTIDASE"/>
    <property type="match status" value="1"/>
</dbReference>
<comment type="caution">
    <text evidence="11">The sequence shown here is derived from an EMBL/GenBank/DDBJ whole genome shotgun (WGS) entry which is preliminary data.</text>
</comment>
<dbReference type="Gene3D" id="3.30.1380.10">
    <property type="match status" value="1"/>
</dbReference>
<dbReference type="InterPro" id="IPR009045">
    <property type="entry name" value="Zn_M74/Hedgehog-like"/>
</dbReference>
<keyword evidence="8" id="KW-0961">Cell wall biogenesis/degradation</keyword>
<evidence type="ECO:0000256" key="4">
    <source>
        <dbReference type="ARBA" id="ARBA00022801"/>
    </source>
</evidence>
<comment type="similarity">
    <text evidence="9">Belongs to the peptidase M15D family.</text>
</comment>
<organism evidence="11 12">
    <name type="scientific">Acetobacter fallax</name>
    <dbReference type="NCBI Taxonomy" id="1737473"/>
    <lineage>
        <taxon>Bacteria</taxon>
        <taxon>Pseudomonadati</taxon>
        <taxon>Pseudomonadota</taxon>
        <taxon>Alphaproteobacteria</taxon>
        <taxon>Acetobacterales</taxon>
        <taxon>Acetobacteraceae</taxon>
        <taxon>Acetobacter</taxon>
    </lineage>
</organism>
<evidence type="ECO:0000256" key="2">
    <source>
        <dbReference type="ARBA" id="ARBA00022670"/>
    </source>
</evidence>
<evidence type="ECO:0000256" key="8">
    <source>
        <dbReference type="ARBA" id="ARBA00023316"/>
    </source>
</evidence>
<reference evidence="11 12" key="1">
    <citation type="journal article" date="2020" name="Int. J. Syst. Evol. Microbiol.">
        <title>Novel acetic acid bacteria from cider fermentations: Acetobacter conturbans sp. nov. and Acetobacter fallax sp. nov.</title>
        <authorList>
            <person name="Sombolestani A.S."/>
            <person name="Cleenwerck I."/>
            <person name="Cnockaert M."/>
            <person name="Borremans W."/>
            <person name="Wieme A.D."/>
            <person name="De Vuyst L."/>
            <person name="Vandamme P."/>
        </authorList>
    </citation>
    <scope>NUCLEOTIDE SEQUENCE [LARGE SCALE GENOMIC DNA]</scope>
    <source>
        <strain evidence="11 12">LMG 1637</strain>
    </source>
</reference>
<dbReference type="EC" id="3.4.13.22" evidence="9"/>
<evidence type="ECO:0000256" key="3">
    <source>
        <dbReference type="ARBA" id="ARBA00022723"/>
    </source>
</evidence>
<comment type="cofactor">
    <cofactor evidence="9">
        <name>Zn(2+)</name>
        <dbReference type="ChEBI" id="CHEBI:29105"/>
    </cofactor>
    <text evidence="9">Binds 1 zinc ion per subunit.</text>
</comment>